<keyword evidence="3" id="KW-1185">Reference proteome</keyword>
<evidence type="ECO:0000313" key="2">
    <source>
        <dbReference type="EMBL" id="MFB6392613.1"/>
    </source>
</evidence>
<dbReference type="RefSeq" id="WP_375733328.1">
    <property type="nucleotide sequence ID" value="NZ_JBCGDC010000011.1"/>
</dbReference>
<protein>
    <submittedName>
        <fullName evidence="2">Uncharacterized protein</fullName>
    </submittedName>
</protein>
<reference evidence="2 3" key="1">
    <citation type="submission" date="2024-04" db="EMBL/GenBank/DDBJ databases">
        <title>Polymorphospora sp. isolated from Baiyangdian Lake in Xiong'an New Area.</title>
        <authorList>
            <person name="Zhang X."/>
            <person name="Liu J."/>
        </authorList>
    </citation>
    <scope>NUCLEOTIDE SEQUENCE [LARGE SCALE GENOMIC DNA]</scope>
    <source>
        <strain evidence="2 3">2-325</strain>
    </source>
</reference>
<accession>A0ABV5CP78</accession>
<feature type="chain" id="PRO_5046122656" evidence="1">
    <location>
        <begin position="20"/>
        <end position="91"/>
    </location>
</feature>
<proteinExistence type="predicted"/>
<comment type="caution">
    <text evidence="2">The sequence shown here is derived from an EMBL/GenBank/DDBJ whole genome shotgun (WGS) entry which is preliminary data.</text>
</comment>
<dbReference type="Proteomes" id="UP001582793">
    <property type="component" value="Unassembled WGS sequence"/>
</dbReference>
<organism evidence="2 3">
    <name type="scientific">Polymorphospora lycopeni</name>
    <dbReference type="NCBI Taxonomy" id="3140240"/>
    <lineage>
        <taxon>Bacteria</taxon>
        <taxon>Bacillati</taxon>
        <taxon>Actinomycetota</taxon>
        <taxon>Actinomycetes</taxon>
        <taxon>Micromonosporales</taxon>
        <taxon>Micromonosporaceae</taxon>
        <taxon>Polymorphospora</taxon>
    </lineage>
</organism>
<keyword evidence="1" id="KW-0732">Signal</keyword>
<name>A0ABV5CP78_9ACTN</name>
<dbReference type="EMBL" id="JBCGDC010000011">
    <property type="protein sequence ID" value="MFB6392613.1"/>
    <property type="molecule type" value="Genomic_DNA"/>
</dbReference>
<feature type="signal peptide" evidence="1">
    <location>
        <begin position="1"/>
        <end position="19"/>
    </location>
</feature>
<sequence length="91" mass="9716">MIRRLLVAVPALAVGTAAAHTVQPALLPAPTRPPARCRAPGCGKPVHFDNLVDGYGPECARQRGLTVTTPRIRCDEQTGPDLFDSAREDQS</sequence>
<gene>
    <name evidence="2" type="ORF">AAFH96_05775</name>
</gene>
<evidence type="ECO:0000256" key="1">
    <source>
        <dbReference type="SAM" id="SignalP"/>
    </source>
</evidence>
<evidence type="ECO:0000313" key="3">
    <source>
        <dbReference type="Proteomes" id="UP001582793"/>
    </source>
</evidence>